<dbReference type="GO" id="GO:0003677">
    <property type="term" value="F:DNA binding"/>
    <property type="evidence" value="ECO:0007669"/>
    <property type="project" value="UniProtKB-KW"/>
</dbReference>
<evidence type="ECO:0000256" key="3">
    <source>
        <dbReference type="ARBA" id="ARBA00023125"/>
    </source>
</evidence>
<keyword evidence="4" id="KW-0234">DNA repair</keyword>
<dbReference type="AlphaFoldDB" id="A0A9Q0KNP9"/>
<dbReference type="GO" id="GO:0003682">
    <property type="term" value="F:chromatin binding"/>
    <property type="evidence" value="ECO:0007669"/>
    <property type="project" value="TreeGrafter"/>
</dbReference>
<dbReference type="GO" id="GO:0046982">
    <property type="term" value="F:protein heterodimerization activity"/>
    <property type="evidence" value="ECO:0007669"/>
    <property type="project" value="InterPro"/>
</dbReference>
<comment type="caution">
    <text evidence="6">The sequence shown here is derived from an EMBL/GenBank/DDBJ whole genome shotgun (WGS) entry which is preliminary data.</text>
</comment>
<evidence type="ECO:0000256" key="5">
    <source>
        <dbReference type="SAM" id="MobiDB-lite"/>
    </source>
</evidence>
<dbReference type="Pfam" id="PF15630">
    <property type="entry name" value="CENP-S"/>
    <property type="match status" value="1"/>
</dbReference>
<feature type="region of interest" description="Disordered" evidence="5">
    <location>
        <begin position="105"/>
        <end position="134"/>
    </location>
</feature>
<proteinExistence type="inferred from homology"/>
<dbReference type="Proteomes" id="UP001141806">
    <property type="component" value="Unassembled WGS sequence"/>
</dbReference>
<keyword evidence="7" id="KW-1185">Reference proteome</keyword>
<evidence type="ECO:0000256" key="2">
    <source>
        <dbReference type="ARBA" id="ARBA00022763"/>
    </source>
</evidence>
<sequence length="134" mass="15283">MEGSRESDLEKEEDDDATELLRDRFRHSAISLAESEAKRNGMEISQPVMVCIADLAFKFTEQLAKDLELFSQHAGRKSANMEDVILFAHRNEHLAASLRSFCNELKGKEPQTERKRKKDSRKDDKATSNVLDLS</sequence>
<dbReference type="GO" id="GO:0071821">
    <property type="term" value="C:FANCM-MHF complex"/>
    <property type="evidence" value="ECO:0007669"/>
    <property type="project" value="InterPro"/>
</dbReference>
<accession>A0A9Q0KNP9</accession>
<dbReference type="GO" id="GO:0000712">
    <property type="term" value="P:resolution of meiotic recombination intermediates"/>
    <property type="evidence" value="ECO:0007669"/>
    <property type="project" value="TreeGrafter"/>
</dbReference>
<comment type="similarity">
    <text evidence="1">Belongs to the TAF9 family. CENP-S/MHF1 subfamily.</text>
</comment>
<dbReference type="InterPro" id="IPR029003">
    <property type="entry name" value="CENP-S/Mhf1"/>
</dbReference>
<evidence type="ECO:0000256" key="4">
    <source>
        <dbReference type="ARBA" id="ARBA00023204"/>
    </source>
</evidence>
<evidence type="ECO:0008006" key="8">
    <source>
        <dbReference type="Google" id="ProtNLM"/>
    </source>
</evidence>
<protein>
    <recommendedName>
        <fullName evidence="8">Centromere protein S</fullName>
    </recommendedName>
</protein>
<reference evidence="6" key="1">
    <citation type="journal article" date="2023" name="Plant J.">
        <title>The genome of the king protea, Protea cynaroides.</title>
        <authorList>
            <person name="Chang J."/>
            <person name="Duong T.A."/>
            <person name="Schoeman C."/>
            <person name="Ma X."/>
            <person name="Roodt D."/>
            <person name="Barker N."/>
            <person name="Li Z."/>
            <person name="Van de Peer Y."/>
            <person name="Mizrachi E."/>
        </authorList>
    </citation>
    <scope>NUCLEOTIDE SEQUENCE</scope>
    <source>
        <tissue evidence="6">Young leaves</tissue>
    </source>
</reference>
<name>A0A9Q0KNP9_9MAGN</name>
<dbReference type="Gene3D" id="1.10.20.10">
    <property type="entry name" value="Histone, subunit A"/>
    <property type="match status" value="1"/>
</dbReference>
<dbReference type="GO" id="GO:0006281">
    <property type="term" value="P:DNA repair"/>
    <property type="evidence" value="ECO:0007669"/>
    <property type="project" value="UniProtKB-KW"/>
</dbReference>
<dbReference type="PANTHER" id="PTHR22980">
    <property type="entry name" value="CORTISTATIN"/>
    <property type="match status" value="1"/>
</dbReference>
<organism evidence="6 7">
    <name type="scientific">Protea cynaroides</name>
    <dbReference type="NCBI Taxonomy" id="273540"/>
    <lineage>
        <taxon>Eukaryota</taxon>
        <taxon>Viridiplantae</taxon>
        <taxon>Streptophyta</taxon>
        <taxon>Embryophyta</taxon>
        <taxon>Tracheophyta</taxon>
        <taxon>Spermatophyta</taxon>
        <taxon>Magnoliopsida</taxon>
        <taxon>Proteales</taxon>
        <taxon>Proteaceae</taxon>
        <taxon>Protea</taxon>
    </lineage>
</organism>
<keyword evidence="2" id="KW-0227">DNA damage</keyword>
<keyword evidence="3" id="KW-0238">DNA-binding</keyword>
<dbReference type="CDD" id="cd22919">
    <property type="entry name" value="HFD_CENP-S"/>
    <property type="match status" value="1"/>
</dbReference>
<evidence type="ECO:0000313" key="6">
    <source>
        <dbReference type="EMBL" id="KAJ4973834.1"/>
    </source>
</evidence>
<dbReference type="OrthoDB" id="1872155at2759"/>
<dbReference type="EMBL" id="JAMYWD010000004">
    <property type="protein sequence ID" value="KAJ4973834.1"/>
    <property type="molecule type" value="Genomic_DNA"/>
</dbReference>
<dbReference type="SUPFAM" id="SSF47113">
    <property type="entry name" value="Histone-fold"/>
    <property type="match status" value="1"/>
</dbReference>
<evidence type="ECO:0000256" key="1">
    <source>
        <dbReference type="ARBA" id="ARBA00006612"/>
    </source>
</evidence>
<dbReference type="InterPro" id="IPR009072">
    <property type="entry name" value="Histone-fold"/>
</dbReference>
<evidence type="ECO:0000313" key="7">
    <source>
        <dbReference type="Proteomes" id="UP001141806"/>
    </source>
</evidence>
<dbReference type="GO" id="GO:0031297">
    <property type="term" value="P:replication fork processing"/>
    <property type="evidence" value="ECO:0007669"/>
    <property type="project" value="TreeGrafter"/>
</dbReference>
<feature type="compositionally biased region" description="Acidic residues" evidence="5">
    <location>
        <begin position="9"/>
        <end position="18"/>
    </location>
</feature>
<dbReference type="PANTHER" id="PTHR22980:SF0">
    <property type="entry name" value="CENTROMERE PROTEIN S"/>
    <property type="match status" value="1"/>
</dbReference>
<feature type="region of interest" description="Disordered" evidence="5">
    <location>
        <begin position="1"/>
        <end position="20"/>
    </location>
</feature>
<gene>
    <name evidence="6" type="ORF">NE237_007008</name>
</gene>